<feature type="coiled-coil region" evidence="1">
    <location>
        <begin position="258"/>
        <end position="285"/>
    </location>
</feature>
<feature type="compositionally biased region" description="Gly residues" evidence="2">
    <location>
        <begin position="132"/>
        <end position="163"/>
    </location>
</feature>
<protein>
    <submittedName>
        <fullName evidence="4">Uncharacterized protein DUF1996</fullName>
    </submittedName>
</protein>
<feature type="compositionally biased region" description="Low complexity" evidence="2">
    <location>
        <begin position="212"/>
        <end position="222"/>
    </location>
</feature>
<evidence type="ECO:0000313" key="5">
    <source>
        <dbReference type="Proteomes" id="UP000238312"/>
    </source>
</evidence>
<feature type="compositionally biased region" description="Low complexity" evidence="2">
    <location>
        <begin position="164"/>
        <end position="204"/>
    </location>
</feature>
<keyword evidence="1" id="KW-0175">Coiled coil</keyword>
<reference evidence="4 5" key="1">
    <citation type="submission" date="2018-03" db="EMBL/GenBank/DDBJ databases">
        <title>Genomic Encyclopedia of Type Strains, Phase III (KMG-III): the genomes of soil and plant-associated and newly described type strains.</title>
        <authorList>
            <person name="Whitman W."/>
        </authorList>
    </citation>
    <scope>NUCLEOTIDE SEQUENCE [LARGE SCALE GENOMIC DNA]</scope>
    <source>
        <strain evidence="4 5">CGMCC 4.7104</strain>
    </source>
</reference>
<dbReference type="Proteomes" id="UP000238312">
    <property type="component" value="Unassembled WGS sequence"/>
</dbReference>
<accession>A0A2T0MY97</accession>
<name>A0A2T0MY97_9ACTN</name>
<keyword evidence="5" id="KW-1185">Reference proteome</keyword>
<feature type="compositionally biased region" description="Gly residues" evidence="2">
    <location>
        <begin position="336"/>
        <end position="354"/>
    </location>
</feature>
<comment type="caution">
    <text evidence="4">The sequence shown here is derived from an EMBL/GenBank/DDBJ whole genome shotgun (WGS) entry which is preliminary data.</text>
</comment>
<dbReference type="EMBL" id="PVNG01000009">
    <property type="protein sequence ID" value="PRX64223.1"/>
    <property type="molecule type" value="Genomic_DNA"/>
</dbReference>
<evidence type="ECO:0000259" key="3">
    <source>
        <dbReference type="Pfam" id="PF09362"/>
    </source>
</evidence>
<proteinExistence type="predicted"/>
<evidence type="ECO:0000313" key="4">
    <source>
        <dbReference type="EMBL" id="PRX64223.1"/>
    </source>
</evidence>
<dbReference type="PANTHER" id="PTHR43662:SF3">
    <property type="entry name" value="DOMAIN PROTEIN, PUTATIVE (AFU_ORTHOLOGUE AFUA_6G11970)-RELATED"/>
    <property type="match status" value="1"/>
</dbReference>
<sequence length="643" mass="67380">MLTALTVVAGSLTVGATGAAANPRSGAAFAPAISCPAVADRVDDAPARAQAEVQRNLQQLETQIADANRRLASSAGQGGSNFVRNAILSPLKDKRAAALRRIEIAFQRAGARAPQGLDDLATCTVQDDGSGNDDGGQGTGDQQGDAGQGTGDQQGDAGQGTGDQQGDSQGTGDQQGDGQDPGDQQGDEQGTGDQQGDGQDNSGQDPGGQGDGDQQAEGQGNADQDRGGQDDGGQTGAPGGINCPTVADRLGQIPARARAEVQRNLRQLETQIAEANRRLKNADGQAGTNFVRNAVLGPLKAKRTATLQRIALAFQRAGARVPAALRTLATCEVRNPGGGGNGDNGDNGGDGGQARGPVPEDFVDIRSVRPNVNVPRTQRNGSRGTFSVDCGRNEGRIFNSDNVIVAPGVSNGAQHTHDYVGNESTNNQSTNESLLAAGTTCRNGDKSTHYWPVVRALGQEEFDANQRGGGLDLNVGKILTPAQVQITFKGNPTAKVVPAPQFLRIITGNARVGGADPNAGWTCTGFENRQLTDKYPLCPRGSRLVRVFDFQSCWDGQNIDSANHRTHVTFPQADGSCPQGFQPIPALQHRLVYNVPRGPNFAVDGFPEELHKPITDHSDFINLMNEQQMGQVVNCINSGRRCR</sequence>
<dbReference type="Pfam" id="PF09362">
    <property type="entry name" value="DUF1996"/>
    <property type="match status" value="1"/>
</dbReference>
<feature type="region of interest" description="Disordered" evidence="2">
    <location>
        <begin position="333"/>
        <end position="358"/>
    </location>
</feature>
<feature type="compositionally biased region" description="Gly residues" evidence="2">
    <location>
        <begin position="230"/>
        <end position="239"/>
    </location>
</feature>
<dbReference type="AlphaFoldDB" id="A0A2T0MY97"/>
<evidence type="ECO:0000256" key="1">
    <source>
        <dbReference type="SAM" id="Coils"/>
    </source>
</evidence>
<evidence type="ECO:0000256" key="2">
    <source>
        <dbReference type="SAM" id="MobiDB-lite"/>
    </source>
</evidence>
<feature type="domain" description="DUF1996" evidence="3">
    <location>
        <begin position="404"/>
        <end position="599"/>
    </location>
</feature>
<feature type="coiled-coil region" evidence="1">
    <location>
        <begin position="50"/>
        <end position="77"/>
    </location>
</feature>
<feature type="region of interest" description="Disordered" evidence="2">
    <location>
        <begin position="121"/>
        <end position="243"/>
    </location>
</feature>
<dbReference type="PANTHER" id="PTHR43662">
    <property type="match status" value="1"/>
</dbReference>
<dbReference type="InterPro" id="IPR018535">
    <property type="entry name" value="DUF1996"/>
</dbReference>
<gene>
    <name evidence="4" type="ORF">B0I32_109151</name>
</gene>
<organism evidence="4 5">
    <name type="scientific">Nonomuraea fuscirosea</name>
    <dbReference type="NCBI Taxonomy" id="1291556"/>
    <lineage>
        <taxon>Bacteria</taxon>
        <taxon>Bacillati</taxon>
        <taxon>Actinomycetota</taxon>
        <taxon>Actinomycetes</taxon>
        <taxon>Streptosporangiales</taxon>
        <taxon>Streptosporangiaceae</taxon>
        <taxon>Nonomuraea</taxon>
    </lineage>
</organism>